<keyword evidence="3" id="KW-1185">Reference proteome</keyword>
<organism evidence="2 3">
    <name type="scientific">Meganyctiphanes norvegica</name>
    <name type="common">Northern krill</name>
    <name type="synonym">Thysanopoda norvegica</name>
    <dbReference type="NCBI Taxonomy" id="48144"/>
    <lineage>
        <taxon>Eukaryota</taxon>
        <taxon>Metazoa</taxon>
        <taxon>Ecdysozoa</taxon>
        <taxon>Arthropoda</taxon>
        <taxon>Crustacea</taxon>
        <taxon>Multicrustacea</taxon>
        <taxon>Malacostraca</taxon>
        <taxon>Eumalacostraca</taxon>
        <taxon>Eucarida</taxon>
        <taxon>Euphausiacea</taxon>
        <taxon>Euphausiidae</taxon>
        <taxon>Meganyctiphanes</taxon>
    </lineage>
</organism>
<feature type="compositionally biased region" description="Basic residues" evidence="1">
    <location>
        <begin position="411"/>
        <end position="427"/>
    </location>
</feature>
<feature type="region of interest" description="Disordered" evidence="1">
    <location>
        <begin position="200"/>
        <end position="433"/>
    </location>
</feature>
<comment type="caution">
    <text evidence="2">The sequence shown here is derived from an EMBL/GenBank/DDBJ whole genome shotgun (WGS) entry which is preliminary data.</text>
</comment>
<proteinExistence type="predicted"/>
<feature type="compositionally biased region" description="Basic and acidic residues" evidence="1">
    <location>
        <begin position="253"/>
        <end position="304"/>
    </location>
</feature>
<feature type="region of interest" description="Disordered" evidence="1">
    <location>
        <begin position="1"/>
        <end position="25"/>
    </location>
</feature>
<feature type="compositionally biased region" description="Polar residues" evidence="1">
    <location>
        <begin position="232"/>
        <end position="247"/>
    </location>
</feature>
<dbReference type="AlphaFoldDB" id="A0AAV2Q921"/>
<dbReference type="EMBL" id="CAXKWB010005004">
    <property type="protein sequence ID" value="CAL4076179.1"/>
    <property type="molecule type" value="Genomic_DNA"/>
</dbReference>
<gene>
    <name evidence="2" type="ORF">MNOR_LOCUS10074</name>
</gene>
<evidence type="ECO:0008006" key="4">
    <source>
        <dbReference type="Google" id="ProtNLM"/>
    </source>
</evidence>
<dbReference type="Proteomes" id="UP001497623">
    <property type="component" value="Unassembled WGS sequence"/>
</dbReference>
<feature type="compositionally biased region" description="Basic and acidic residues" evidence="1">
    <location>
        <begin position="312"/>
        <end position="329"/>
    </location>
</feature>
<feature type="compositionally biased region" description="Polar residues" evidence="1">
    <location>
        <begin position="201"/>
        <end position="221"/>
    </location>
</feature>
<feature type="compositionally biased region" description="Basic residues" evidence="1">
    <location>
        <begin position="377"/>
        <end position="388"/>
    </location>
</feature>
<evidence type="ECO:0000313" key="3">
    <source>
        <dbReference type="Proteomes" id="UP001497623"/>
    </source>
</evidence>
<evidence type="ECO:0000313" key="2">
    <source>
        <dbReference type="EMBL" id="CAL4076179.1"/>
    </source>
</evidence>
<protein>
    <recommendedName>
        <fullName evidence="4">DDE-1 domain-containing protein</fullName>
    </recommendedName>
</protein>
<feature type="compositionally biased region" description="Polar residues" evidence="1">
    <location>
        <begin position="9"/>
        <end position="18"/>
    </location>
</feature>
<reference evidence="2 3" key="1">
    <citation type="submission" date="2024-05" db="EMBL/GenBank/DDBJ databases">
        <authorList>
            <person name="Wallberg A."/>
        </authorList>
    </citation>
    <scope>NUCLEOTIDE SEQUENCE [LARGE SCALE GENOMIC DNA]</scope>
</reference>
<sequence>MSHSKKISYTRNCRQSNKPPRPSILLPPADLAKSIEKIRVLVHCNEKGWKDQEACKQWVRHIWQRRTDGGLRREKSLLVWDRFSANLMAEVTENVMNQGFKGMERVSATSVGNQNNVSSRVPLITSGLVNLSIPSTAERIKPPPTCINTARKTIKLGGGSSTSPSSSSLNILDRKTIKLSSSSISLSSVNTPVRKIVKLSDSPSKTSSLDKIAQSGSQRTPTRPEPVYGQHLSRSNPVHRQLSSQPDSAYGQHCDRVRAASSKERVTSSHDHRTGERLDIQEHGDGHRNRLDIGSKSEGQDHTRSYKKHKKLSESNERKKERKRPRESSESDMSSDEEMRAKRWKNLQKTMKKKKKKHKHSENEKETNVLDEESERRKKKKSKKKRKHSNEGGYISPEVVVIKSDSESERKKKKKSKKKKKKRSHSHSRSDHA</sequence>
<evidence type="ECO:0000256" key="1">
    <source>
        <dbReference type="SAM" id="MobiDB-lite"/>
    </source>
</evidence>
<feature type="non-terminal residue" evidence="2">
    <location>
        <position position="433"/>
    </location>
</feature>
<name>A0AAV2Q921_MEGNR</name>
<feature type="compositionally biased region" description="Basic residues" evidence="1">
    <location>
        <begin position="342"/>
        <end position="360"/>
    </location>
</feature>
<accession>A0AAV2Q921</accession>